<dbReference type="PROSITE" id="PS01124">
    <property type="entry name" value="HTH_ARAC_FAMILY_2"/>
    <property type="match status" value="1"/>
</dbReference>
<dbReference type="AlphaFoldDB" id="A0A1G7Y5Z1"/>
<dbReference type="InterPro" id="IPR009057">
    <property type="entry name" value="Homeodomain-like_sf"/>
</dbReference>
<dbReference type="Pfam" id="PF12833">
    <property type="entry name" value="HTH_18"/>
    <property type="match status" value="1"/>
</dbReference>
<feature type="domain" description="HTH araC/xylS-type" evidence="4">
    <location>
        <begin position="204"/>
        <end position="309"/>
    </location>
</feature>
<sequence length="311" mass="36285">MANKKVHRIKTISEFHKFRDLPKPEHPLISVINVETAKHLHSDEPVNLLLDFYMIALKRNLNEKGTVRLKYGQQQYDFDEGTMSFMAPNQLFSIALDKEEKELKQSGWVLLIHPDFIWNTSLAKSIKQYDFFNYAVNEALFLSEKEEVIITGIIRDIQQEYHSNIDDHSQNVIIAQIELLLTYAERFYHRQFNTRKIGNHQILSRLDNLLTDYFNSDDLIQKGLPTVQSISENLNVSVSYLSRVLKRLTGQSTQQHIHDKLIEKAKEKLSTTDLSVSEIAYELGFEHPQSFSKLFKAKTKLLPLEFRQSFN</sequence>
<dbReference type="GO" id="GO:0043565">
    <property type="term" value="F:sequence-specific DNA binding"/>
    <property type="evidence" value="ECO:0007669"/>
    <property type="project" value="InterPro"/>
</dbReference>
<dbReference type="OrthoDB" id="644686at2"/>
<dbReference type="SMART" id="SM00342">
    <property type="entry name" value="HTH_ARAC"/>
    <property type="match status" value="1"/>
</dbReference>
<name>A0A1G7Y5Z1_CHIFI</name>
<keyword evidence="2" id="KW-0238">DNA-binding</keyword>
<gene>
    <name evidence="5" type="ORF">SAMN04488121_107217</name>
</gene>
<dbReference type="PANTHER" id="PTHR43280">
    <property type="entry name" value="ARAC-FAMILY TRANSCRIPTIONAL REGULATOR"/>
    <property type="match status" value="1"/>
</dbReference>
<evidence type="ECO:0000256" key="3">
    <source>
        <dbReference type="ARBA" id="ARBA00023163"/>
    </source>
</evidence>
<dbReference type="RefSeq" id="WP_089835855.1">
    <property type="nucleotide sequence ID" value="NZ_FNBN01000007.1"/>
</dbReference>
<evidence type="ECO:0000256" key="2">
    <source>
        <dbReference type="ARBA" id="ARBA00023125"/>
    </source>
</evidence>
<evidence type="ECO:0000313" key="5">
    <source>
        <dbReference type="EMBL" id="SDG91885.1"/>
    </source>
</evidence>
<dbReference type="EMBL" id="FNBN01000007">
    <property type="protein sequence ID" value="SDG91885.1"/>
    <property type="molecule type" value="Genomic_DNA"/>
</dbReference>
<dbReference type="SUPFAM" id="SSF46689">
    <property type="entry name" value="Homeodomain-like"/>
    <property type="match status" value="1"/>
</dbReference>
<accession>A0A1G7Y5Z1</accession>
<proteinExistence type="predicted"/>
<dbReference type="InterPro" id="IPR018060">
    <property type="entry name" value="HTH_AraC"/>
</dbReference>
<dbReference type="Proteomes" id="UP000199045">
    <property type="component" value="Unassembled WGS sequence"/>
</dbReference>
<evidence type="ECO:0000256" key="1">
    <source>
        <dbReference type="ARBA" id="ARBA00023015"/>
    </source>
</evidence>
<organism evidence="5 6">
    <name type="scientific">Chitinophaga filiformis</name>
    <name type="common">Myxococcus filiformis</name>
    <name type="synonym">Flexibacter filiformis</name>
    <dbReference type="NCBI Taxonomy" id="104663"/>
    <lineage>
        <taxon>Bacteria</taxon>
        <taxon>Pseudomonadati</taxon>
        <taxon>Bacteroidota</taxon>
        <taxon>Chitinophagia</taxon>
        <taxon>Chitinophagales</taxon>
        <taxon>Chitinophagaceae</taxon>
        <taxon>Chitinophaga</taxon>
    </lineage>
</organism>
<dbReference type="GO" id="GO:0003700">
    <property type="term" value="F:DNA-binding transcription factor activity"/>
    <property type="evidence" value="ECO:0007669"/>
    <property type="project" value="InterPro"/>
</dbReference>
<dbReference type="STRING" id="104663.SAMN04488121_107217"/>
<keyword evidence="1" id="KW-0805">Transcription regulation</keyword>
<evidence type="ECO:0000313" key="6">
    <source>
        <dbReference type="Proteomes" id="UP000199045"/>
    </source>
</evidence>
<protein>
    <submittedName>
        <fullName evidence="5">Helix-turn-helix domain-containing protein</fullName>
    </submittedName>
</protein>
<reference evidence="5 6" key="1">
    <citation type="submission" date="2016-10" db="EMBL/GenBank/DDBJ databases">
        <authorList>
            <person name="de Groot N.N."/>
        </authorList>
    </citation>
    <scope>NUCLEOTIDE SEQUENCE [LARGE SCALE GENOMIC DNA]</scope>
    <source>
        <strain evidence="5 6">DSM 527</strain>
    </source>
</reference>
<dbReference type="Gene3D" id="1.10.10.60">
    <property type="entry name" value="Homeodomain-like"/>
    <property type="match status" value="1"/>
</dbReference>
<keyword evidence="3" id="KW-0804">Transcription</keyword>
<evidence type="ECO:0000259" key="4">
    <source>
        <dbReference type="PROSITE" id="PS01124"/>
    </source>
</evidence>
<dbReference type="PANTHER" id="PTHR43280:SF32">
    <property type="entry name" value="TRANSCRIPTIONAL REGULATORY PROTEIN"/>
    <property type="match status" value="1"/>
</dbReference>